<evidence type="ECO:0000256" key="2">
    <source>
        <dbReference type="ARBA" id="ARBA00022737"/>
    </source>
</evidence>
<proteinExistence type="predicted"/>
<dbReference type="CDD" id="cd01448">
    <property type="entry name" value="TST_Repeat_1"/>
    <property type="match status" value="1"/>
</dbReference>
<reference evidence="6" key="1">
    <citation type="journal article" date="2019" name="Int. J. Syst. Evol. Microbiol.">
        <title>The Global Catalogue of Microorganisms (GCM) 10K type strain sequencing project: providing services to taxonomists for standard genome sequencing and annotation.</title>
        <authorList>
            <consortium name="The Broad Institute Genomics Platform"/>
            <consortium name="The Broad Institute Genome Sequencing Center for Infectious Disease"/>
            <person name="Wu L."/>
            <person name="Ma J."/>
        </authorList>
    </citation>
    <scope>NUCLEOTIDE SEQUENCE [LARGE SCALE GENOMIC DNA]</scope>
    <source>
        <strain evidence="6">KCTC 52094</strain>
    </source>
</reference>
<protein>
    <submittedName>
        <fullName evidence="5">Rhodanese-like domain-containing protein</fullName>
    </submittedName>
</protein>
<evidence type="ECO:0000313" key="6">
    <source>
        <dbReference type="Proteomes" id="UP001595593"/>
    </source>
</evidence>
<keyword evidence="1" id="KW-0808">Transferase</keyword>
<keyword evidence="2" id="KW-0677">Repeat</keyword>
<dbReference type="Gene3D" id="3.40.250.10">
    <property type="entry name" value="Rhodanese-like domain"/>
    <property type="match status" value="2"/>
</dbReference>
<dbReference type="SUPFAM" id="SSF52821">
    <property type="entry name" value="Rhodanese/Cell cycle control phosphatase"/>
    <property type="match status" value="2"/>
</dbReference>
<accession>A0ABV7G3T5</accession>
<dbReference type="PANTHER" id="PTHR11364">
    <property type="entry name" value="THIOSULFATE SULFERTANSFERASE"/>
    <property type="match status" value="1"/>
</dbReference>
<evidence type="ECO:0000256" key="1">
    <source>
        <dbReference type="ARBA" id="ARBA00022679"/>
    </source>
</evidence>
<name>A0ABV7G3T5_9PROT</name>
<feature type="domain" description="Rhodanese" evidence="4">
    <location>
        <begin position="22"/>
        <end position="132"/>
    </location>
</feature>
<dbReference type="EMBL" id="JBHRTN010000010">
    <property type="protein sequence ID" value="MFC3125677.1"/>
    <property type="molecule type" value="Genomic_DNA"/>
</dbReference>
<dbReference type="PROSITE" id="PS00380">
    <property type="entry name" value="RHODANESE_1"/>
    <property type="match status" value="1"/>
</dbReference>
<feature type="domain" description="Rhodanese" evidence="4">
    <location>
        <begin position="163"/>
        <end position="279"/>
    </location>
</feature>
<dbReference type="PANTHER" id="PTHR11364:SF27">
    <property type="entry name" value="SULFURTRANSFERASE"/>
    <property type="match status" value="1"/>
</dbReference>
<sequence length="282" mass="30091">MRNLVSTDWLASELGAPDLLVFDTTKYLPNEPRDAQAEFAAAHIPGAGFFDIDAVADPETDLPHMAPTPGRAARMLGALGIGNHHRVVFYDQKGLFSAARGWWLMRLFGHEKAAVLDGGLPKWRAENRATQAGSVADVQPQAFWTDFIARRLAGIGDVKRVVEDRSALILDARPKGRFDGTAPEPRPGLPSGHMPGAASVPASDLLHADGTMLPPDELRTRFAAAGVTENEARPLIASCGTGVTACIVALGLVQAGLPEPAVYDGSWTEWASRPETAKQSNA</sequence>
<comment type="caution">
    <text evidence="5">The sequence shown here is derived from an EMBL/GenBank/DDBJ whole genome shotgun (WGS) entry which is preliminary data.</text>
</comment>
<evidence type="ECO:0000259" key="4">
    <source>
        <dbReference type="PROSITE" id="PS50206"/>
    </source>
</evidence>
<dbReference type="SMART" id="SM00450">
    <property type="entry name" value="RHOD"/>
    <property type="match status" value="2"/>
</dbReference>
<dbReference type="InterPro" id="IPR036873">
    <property type="entry name" value="Rhodanese-like_dom_sf"/>
</dbReference>
<feature type="region of interest" description="Disordered" evidence="3">
    <location>
        <begin position="175"/>
        <end position="197"/>
    </location>
</feature>
<evidence type="ECO:0000256" key="3">
    <source>
        <dbReference type="SAM" id="MobiDB-lite"/>
    </source>
</evidence>
<dbReference type="RefSeq" id="WP_379596532.1">
    <property type="nucleotide sequence ID" value="NZ_JBHRTN010000010.1"/>
</dbReference>
<gene>
    <name evidence="5" type="ORF">ACFOD4_11425</name>
</gene>
<dbReference type="Proteomes" id="UP001595593">
    <property type="component" value="Unassembled WGS sequence"/>
</dbReference>
<dbReference type="PROSITE" id="PS50206">
    <property type="entry name" value="RHODANESE_3"/>
    <property type="match status" value="2"/>
</dbReference>
<dbReference type="InterPro" id="IPR001763">
    <property type="entry name" value="Rhodanese-like_dom"/>
</dbReference>
<dbReference type="InterPro" id="IPR045078">
    <property type="entry name" value="TST/MPST-like"/>
</dbReference>
<evidence type="ECO:0000313" key="5">
    <source>
        <dbReference type="EMBL" id="MFC3125677.1"/>
    </source>
</evidence>
<organism evidence="5 6">
    <name type="scientific">Teichococcus globiformis</name>
    <dbReference type="NCBI Taxonomy" id="2307229"/>
    <lineage>
        <taxon>Bacteria</taxon>
        <taxon>Pseudomonadati</taxon>
        <taxon>Pseudomonadota</taxon>
        <taxon>Alphaproteobacteria</taxon>
        <taxon>Acetobacterales</taxon>
        <taxon>Roseomonadaceae</taxon>
        <taxon>Roseomonas</taxon>
    </lineage>
</organism>
<dbReference type="Pfam" id="PF00581">
    <property type="entry name" value="Rhodanese"/>
    <property type="match status" value="2"/>
</dbReference>
<dbReference type="CDD" id="cd01449">
    <property type="entry name" value="TST_Repeat_2"/>
    <property type="match status" value="1"/>
</dbReference>
<keyword evidence="6" id="KW-1185">Reference proteome</keyword>
<dbReference type="InterPro" id="IPR001307">
    <property type="entry name" value="Thiosulphate_STrfase_CS"/>
</dbReference>